<comment type="subcellular location">
    <subcellularLocation>
        <location evidence="1">Nucleus</location>
    </subcellularLocation>
</comment>
<dbReference type="InterPro" id="IPR040424">
    <property type="entry name" value="Smn1"/>
</dbReference>
<dbReference type="PANTHER" id="PTHR39267">
    <property type="entry name" value="SURVIVAL MOTOR NEURON-LIKE PROTEIN 1"/>
    <property type="match status" value="1"/>
</dbReference>
<feature type="domain" description="Survival Motor Neuron Gemin2-binding" evidence="6">
    <location>
        <begin position="10"/>
        <end position="30"/>
    </location>
</feature>
<dbReference type="CDD" id="cd22852">
    <property type="entry name" value="SMN_C"/>
    <property type="match status" value="1"/>
</dbReference>
<comment type="caution">
    <text evidence="7">The sequence shown here is derived from an EMBL/GenBank/DDBJ whole genome shotgun (WGS) entry which is preliminary data.</text>
</comment>
<keyword evidence="5" id="KW-0539">Nucleus</keyword>
<evidence type="ECO:0000256" key="2">
    <source>
        <dbReference type="ARBA" id="ARBA00005371"/>
    </source>
</evidence>
<evidence type="ECO:0000256" key="5">
    <source>
        <dbReference type="ARBA" id="ARBA00023242"/>
    </source>
</evidence>
<evidence type="ECO:0000256" key="1">
    <source>
        <dbReference type="ARBA" id="ARBA00004123"/>
    </source>
</evidence>
<evidence type="ECO:0000313" key="8">
    <source>
        <dbReference type="Proteomes" id="UP000698800"/>
    </source>
</evidence>
<keyword evidence="8" id="KW-1185">Reference proteome</keyword>
<dbReference type="AlphaFoldDB" id="A0A9P8L5Z1"/>
<protein>
    <recommendedName>
        <fullName evidence="6">Survival Motor Neuron Gemin2-binding domain-containing protein</fullName>
    </recommendedName>
</protein>
<reference evidence="7" key="1">
    <citation type="submission" date="2021-03" db="EMBL/GenBank/DDBJ databases">
        <title>Comparative genomics and phylogenomic investigation of the class Geoglossomycetes provide insights into ecological specialization and systematics.</title>
        <authorList>
            <person name="Melie T."/>
            <person name="Pirro S."/>
            <person name="Miller A.N."/>
            <person name="Quandt A."/>
        </authorList>
    </citation>
    <scope>NUCLEOTIDE SEQUENCE</scope>
    <source>
        <strain evidence="7">GBOQ0MN5Z8</strain>
    </source>
</reference>
<organism evidence="7 8">
    <name type="scientific">Glutinoglossum americanum</name>
    <dbReference type="NCBI Taxonomy" id="1670608"/>
    <lineage>
        <taxon>Eukaryota</taxon>
        <taxon>Fungi</taxon>
        <taxon>Dikarya</taxon>
        <taxon>Ascomycota</taxon>
        <taxon>Pezizomycotina</taxon>
        <taxon>Geoglossomycetes</taxon>
        <taxon>Geoglossales</taxon>
        <taxon>Geoglossaceae</taxon>
        <taxon>Glutinoglossum</taxon>
    </lineage>
</organism>
<keyword evidence="4" id="KW-0508">mRNA splicing</keyword>
<dbReference type="Proteomes" id="UP000698800">
    <property type="component" value="Unassembled WGS sequence"/>
</dbReference>
<proteinExistence type="inferred from homology"/>
<dbReference type="GO" id="GO:0008380">
    <property type="term" value="P:RNA splicing"/>
    <property type="evidence" value="ECO:0007669"/>
    <property type="project" value="UniProtKB-KW"/>
</dbReference>
<dbReference type="Pfam" id="PF20636">
    <property type="entry name" value="SMN_G2-BD"/>
    <property type="match status" value="1"/>
</dbReference>
<evidence type="ECO:0000259" key="6">
    <source>
        <dbReference type="Pfam" id="PF20636"/>
    </source>
</evidence>
<evidence type="ECO:0000256" key="3">
    <source>
        <dbReference type="ARBA" id="ARBA00022664"/>
    </source>
</evidence>
<dbReference type="InterPro" id="IPR049481">
    <property type="entry name" value="SMN_G2-BD"/>
</dbReference>
<dbReference type="OrthoDB" id="197400at2759"/>
<dbReference type="GO" id="GO:0005634">
    <property type="term" value="C:nucleus"/>
    <property type="evidence" value="ECO:0007669"/>
    <property type="project" value="UniProtKB-SubCell"/>
</dbReference>
<dbReference type="EMBL" id="JAGHQL010000026">
    <property type="protein sequence ID" value="KAH0543816.1"/>
    <property type="molecule type" value="Genomic_DNA"/>
</dbReference>
<sequence>MPAQKELSQEEIWDDSALLQSWDEALNEYKMNTADQVSAPEPASDGVLASNLPQSLVGEAQDESLKNLMMSWYWAGYYTGLNEGLNQAKQEKGKRSEKG</sequence>
<evidence type="ECO:0000313" key="7">
    <source>
        <dbReference type="EMBL" id="KAH0543816.1"/>
    </source>
</evidence>
<dbReference type="InterPro" id="IPR047313">
    <property type="entry name" value="SMN_C"/>
</dbReference>
<accession>A0A9P8L5Z1</accession>
<dbReference type="GO" id="GO:0006397">
    <property type="term" value="P:mRNA processing"/>
    <property type="evidence" value="ECO:0007669"/>
    <property type="project" value="UniProtKB-KW"/>
</dbReference>
<dbReference type="CDD" id="cd22851">
    <property type="entry name" value="SMN_N"/>
    <property type="match status" value="1"/>
</dbReference>
<name>A0A9P8L5Z1_9PEZI</name>
<dbReference type="Pfam" id="PF20635">
    <property type="entry name" value="SMN_YG-box"/>
    <property type="match status" value="1"/>
</dbReference>
<keyword evidence="3" id="KW-0507">mRNA processing</keyword>
<evidence type="ECO:0000256" key="4">
    <source>
        <dbReference type="ARBA" id="ARBA00023187"/>
    </source>
</evidence>
<dbReference type="PANTHER" id="PTHR39267:SF1">
    <property type="entry name" value="SURVIVAL MOTOR NEURON PROTEIN"/>
    <property type="match status" value="1"/>
</dbReference>
<gene>
    <name evidence="7" type="ORF">FGG08_001855</name>
</gene>
<comment type="similarity">
    <text evidence="2">Belongs to the SMN family.</text>
</comment>